<dbReference type="Proteomes" id="UP001497522">
    <property type="component" value="Chromosome 9"/>
</dbReference>
<proteinExistence type="predicted"/>
<dbReference type="InterPro" id="IPR012337">
    <property type="entry name" value="RNaseH-like_sf"/>
</dbReference>
<keyword evidence="1" id="KW-0694">RNA-binding</keyword>
<dbReference type="InterPro" id="IPR004087">
    <property type="entry name" value="KH_dom"/>
</dbReference>
<dbReference type="PANTHER" id="PTHR46814:SF1">
    <property type="entry name" value="EGALITARIAN, ISOFORM B"/>
    <property type="match status" value="1"/>
</dbReference>
<feature type="domain" description="K Homology" evidence="2">
    <location>
        <begin position="332"/>
        <end position="400"/>
    </location>
</feature>
<name>A0ABP1C2P3_9BRYO</name>
<dbReference type="Pfam" id="PF00013">
    <property type="entry name" value="KH_1"/>
    <property type="match status" value="1"/>
</dbReference>
<dbReference type="SUPFAM" id="SSF54791">
    <property type="entry name" value="Eukaryotic type KH-domain (KH-domain type I)"/>
    <property type="match status" value="1"/>
</dbReference>
<keyword evidence="5" id="KW-1185">Reference proteome</keyword>
<dbReference type="PROSITE" id="PS50084">
    <property type="entry name" value="KH_TYPE_1"/>
    <property type="match status" value="1"/>
</dbReference>
<reference evidence="4" key="1">
    <citation type="submission" date="2024-03" db="EMBL/GenBank/DDBJ databases">
        <authorList>
            <consortium name="ELIXIR-Norway"/>
            <consortium name="Elixir Norway"/>
        </authorList>
    </citation>
    <scope>NUCLEOTIDE SEQUENCE</scope>
</reference>
<gene>
    <name evidence="4" type="ORF">CSSPJE1EN2_LOCUS24019</name>
</gene>
<dbReference type="InterPro" id="IPR036612">
    <property type="entry name" value="KH_dom_type_1_sf"/>
</dbReference>
<protein>
    <recommendedName>
        <fullName evidence="6">3'-5' exonuclease domain-containing protein</fullName>
    </recommendedName>
</protein>
<sequence length="400" mass="44384">MLFSANSTGWIGTWPNNNACLVWCCVNGALNLAPEGRSEKEKELGNEMAMAARLPALARSWAVAAAASPTTTTAYPPGCRSCSQSGDGEPWMLPVPVHIVTYFSQLPSSFLEPDPEQPIVIGFDCEGVSLARNGRLCIMQLAFEDAVYIVDAVQGGNALMQACKPAMESPYVTKVCHDCKRDSEALYFQYGIKLNNVFDTQIAYSLLGEQQGKAWVPDDYISFVDLLADERFCGVVYDEKEEVRGLLKKDPEFWTHRPWTEMMKRVAADDVRFLLRIHHCMVRLLPELSKWRLGVRSSLYCRCFCAGGHGFSDWPPLPSLPESLAVEEVPQEEVLAVVDVPYGKMGRIIGKKGSSILYIKQSCRADIFIGGARGPPDKIFVIGAMKEVRKAEAILRGRFL</sequence>
<dbReference type="PANTHER" id="PTHR46814">
    <property type="entry name" value="EGALITARIAN, ISOFORM B"/>
    <property type="match status" value="1"/>
</dbReference>
<dbReference type="CDD" id="cd00105">
    <property type="entry name" value="KH-I"/>
    <property type="match status" value="1"/>
</dbReference>
<dbReference type="CDD" id="cd06148">
    <property type="entry name" value="Egl_like_exo"/>
    <property type="match status" value="1"/>
</dbReference>
<dbReference type="Gene3D" id="3.30.1370.10">
    <property type="entry name" value="K Homology domain, type 1"/>
    <property type="match status" value="1"/>
</dbReference>
<dbReference type="Pfam" id="PF01612">
    <property type="entry name" value="DNA_pol_A_exo1"/>
    <property type="match status" value="1"/>
</dbReference>
<dbReference type="EMBL" id="OZ023710">
    <property type="protein sequence ID" value="CAK9882768.1"/>
    <property type="molecule type" value="Genomic_DNA"/>
</dbReference>
<evidence type="ECO:0000313" key="4">
    <source>
        <dbReference type="EMBL" id="CAK9882768.1"/>
    </source>
</evidence>
<dbReference type="Gene3D" id="3.30.420.10">
    <property type="entry name" value="Ribonuclease H-like superfamily/Ribonuclease H"/>
    <property type="match status" value="1"/>
</dbReference>
<dbReference type="SUPFAM" id="SSF53098">
    <property type="entry name" value="Ribonuclease H-like"/>
    <property type="match status" value="1"/>
</dbReference>
<evidence type="ECO:0000256" key="1">
    <source>
        <dbReference type="PROSITE-ProRule" id="PRU00117"/>
    </source>
</evidence>
<evidence type="ECO:0000259" key="3">
    <source>
        <dbReference type="SMART" id="SM00474"/>
    </source>
</evidence>
<dbReference type="InterPro" id="IPR004088">
    <property type="entry name" value="KH_dom_type_1"/>
</dbReference>
<dbReference type="SMART" id="SM00474">
    <property type="entry name" value="35EXOc"/>
    <property type="match status" value="1"/>
</dbReference>
<evidence type="ECO:0008006" key="6">
    <source>
        <dbReference type="Google" id="ProtNLM"/>
    </source>
</evidence>
<evidence type="ECO:0000313" key="5">
    <source>
        <dbReference type="Proteomes" id="UP001497522"/>
    </source>
</evidence>
<dbReference type="InterPro" id="IPR036397">
    <property type="entry name" value="RNaseH_sf"/>
</dbReference>
<evidence type="ECO:0000259" key="2">
    <source>
        <dbReference type="SMART" id="SM00322"/>
    </source>
</evidence>
<accession>A0ABP1C2P3</accession>
<feature type="domain" description="3'-5' exonuclease" evidence="3">
    <location>
        <begin position="97"/>
        <end position="286"/>
    </location>
</feature>
<dbReference type="InterPro" id="IPR002562">
    <property type="entry name" value="3'-5'_exonuclease_dom"/>
</dbReference>
<organism evidence="4 5">
    <name type="scientific">Sphagnum jensenii</name>
    <dbReference type="NCBI Taxonomy" id="128206"/>
    <lineage>
        <taxon>Eukaryota</taxon>
        <taxon>Viridiplantae</taxon>
        <taxon>Streptophyta</taxon>
        <taxon>Embryophyta</taxon>
        <taxon>Bryophyta</taxon>
        <taxon>Sphagnophytina</taxon>
        <taxon>Sphagnopsida</taxon>
        <taxon>Sphagnales</taxon>
        <taxon>Sphagnaceae</taxon>
        <taxon>Sphagnum</taxon>
    </lineage>
</organism>
<dbReference type="SMART" id="SM00322">
    <property type="entry name" value="KH"/>
    <property type="match status" value="1"/>
</dbReference>